<keyword evidence="4" id="KW-1185">Reference proteome</keyword>
<dbReference type="InterPro" id="IPR002509">
    <property type="entry name" value="NODB_dom"/>
</dbReference>
<organism evidence="3 4">
    <name type="scientific">Microbispora bryophytorum</name>
    <dbReference type="NCBI Taxonomy" id="1460882"/>
    <lineage>
        <taxon>Bacteria</taxon>
        <taxon>Bacillati</taxon>
        <taxon>Actinomycetota</taxon>
        <taxon>Actinomycetes</taxon>
        <taxon>Streptosporangiales</taxon>
        <taxon>Streptosporangiaceae</taxon>
        <taxon>Microbispora</taxon>
    </lineage>
</organism>
<name>A0A8H9LF19_9ACTN</name>
<dbReference type="RefSeq" id="WP_167748257.1">
    <property type="nucleotide sequence ID" value="NZ_BMMN01000008.1"/>
</dbReference>
<dbReference type="AlphaFoldDB" id="A0A8H9LF19"/>
<dbReference type="Proteomes" id="UP000653480">
    <property type="component" value="Unassembled WGS sequence"/>
</dbReference>
<sequence length="275" mass="29368">MPACLLTAATIAGLQHPAAATPGSAGLGQAAQQQARAAGVPTVVLTFDDGTADHLAVAKMLSRRGLKGTFYVSSGRLGKRGYLSVAALRAIAKQGHEIGGHTLQHPHLPEMFDAAQQAQICDDRRALLKMGFAARSFAYPFGALDEGSKRIAMSCGYNSARDINGLYRPDSCRACPVAETIPPADLAAVRATSQTRLPRTARTLREFVTRAQREGGPGMVTFVFHEIKNEPRDKYATAPKEFAAFIDWVAQQRKAKKIDVRTLGDIVGGSVSPVP</sequence>
<dbReference type="EMBL" id="BMMN01000008">
    <property type="protein sequence ID" value="GGO19665.1"/>
    <property type="molecule type" value="Genomic_DNA"/>
</dbReference>
<evidence type="ECO:0000313" key="3">
    <source>
        <dbReference type="EMBL" id="GGO19665.1"/>
    </source>
</evidence>
<evidence type="ECO:0000256" key="1">
    <source>
        <dbReference type="ARBA" id="ARBA00022729"/>
    </source>
</evidence>
<evidence type="ECO:0000313" key="4">
    <source>
        <dbReference type="Proteomes" id="UP000653480"/>
    </source>
</evidence>
<keyword evidence="1" id="KW-0732">Signal</keyword>
<dbReference type="PANTHER" id="PTHR34216">
    <property type="match status" value="1"/>
</dbReference>
<dbReference type="CDD" id="cd10967">
    <property type="entry name" value="CE4_GLA_like_6s"/>
    <property type="match status" value="1"/>
</dbReference>
<dbReference type="PROSITE" id="PS51677">
    <property type="entry name" value="NODB"/>
    <property type="match status" value="1"/>
</dbReference>
<dbReference type="GO" id="GO:0016810">
    <property type="term" value="F:hydrolase activity, acting on carbon-nitrogen (but not peptide) bonds"/>
    <property type="evidence" value="ECO:0007669"/>
    <property type="project" value="InterPro"/>
</dbReference>
<dbReference type="InterPro" id="IPR011330">
    <property type="entry name" value="Glyco_hydro/deAcase_b/a-brl"/>
</dbReference>
<protein>
    <recommendedName>
        <fullName evidence="2">NodB homology domain-containing protein</fullName>
    </recommendedName>
</protein>
<dbReference type="SUPFAM" id="SSF88713">
    <property type="entry name" value="Glycoside hydrolase/deacetylase"/>
    <property type="match status" value="1"/>
</dbReference>
<dbReference type="Pfam" id="PF01522">
    <property type="entry name" value="Polysacc_deac_1"/>
    <property type="match status" value="1"/>
</dbReference>
<evidence type="ECO:0000259" key="2">
    <source>
        <dbReference type="PROSITE" id="PS51677"/>
    </source>
</evidence>
<comment type="caution">
    <text evidence="3">The sequence shown here is derived from an EMBL/GenBank/DDBJ whole genome shotgun (WGS) entry which is preliminary data.</text>
</comment>
<dbReference type="PANTHER" id="PTHR34216:SF11">
    <property type="entry name" value="CHITOOLIGOSACCHARIDE DEACETYLASE"/>
    <property type="match status" value="1"/>
</dbReference>
<proteinExistence type="predicted"/>
<gene>
    <name evidence="3" type="ORF">GCM10011574_45430</name>
</gene>
<feature type="domain" description="NodB homology" evidence="2">
    <location>
        <begin position="41"/>
        <end position="275"/>
    </location>
</feature>
<accession>A0A8H9LF19</accession>
<dbReference type="InterPro" id="IPR051398">
    <property type="entry name" value="Polysacch_Deacetylase"/>
</dbReference>
<dbReference type="Gene3D" id="3.20.20.370">
    <property type="entry name" value="Glycoside hydrolase/deacetylase"/>
    <property type="match status" value="1"/>
</dbReference>
<reference evidence="3" key="2">
    <citation type="submission" date="2020-09" db="EMBL/GenBank/DDBJ databases">
        <authorList>
            <person name="Sun Q."/>
            <person name="Zhou Y."/>
        </authorList>
    </citation>
    <scope>NUCLEOTIDE SEQUENCE</scope>
    <source>
        <strain evidence="3">CGMCC 4.7138</strain>
    </source>
</reference>
<dbReference type="GO" id="GO:0005975">
    <property type="term" value="P:carbohydrate metabolic process"/>
    <property type="evidence" value="ECO:0007669"/>
    <property type="project" value="InterPro"/>
</dbReference>
<reference evidence="3" key="1">
    <citation type="journal article" date="2014" name="Int. J. Syst. Evol. Microbiol.">
        <title>Complete genome sequence of Corynebacterium casei LMG S-19264T (=DSM 44701T), isolated from a smear-ripened cheese.</title>
        <authorList>
            <consortium name="US DOE Joint Genome Institute (JGI-PGF)"/>
            <person name="Walter F."/>
            <person name="Albersmeier A."/>
            <person name="Kalinowski J."/>
            <person name="Ruckert C."/>
        </authorList>
    </citation>
    <scope>NUCLEOTIDE SEQUENCE</scope>
    <source>
        <strain evidence="3">CGMCC 4.7138</strain>
    </source>
</reference>